<keyword evidence="3 4" id="KW-0732">Signal</keyword>
<evidence type="ECO:0000313" key="7">
    <source>
        <dbReference type="Proteomes" id="UP000568380"/>
    </source>
</evidence>
<organism evidence="6 7">
    <name type="scientific">Nonomuraea endophytica</name>
    <dbReference type="NCBI Taxonomy" id="714136"/>
    <lineage>
        <taxon>Bacteria</taxon>
        <taxon>Bacillati</taxon>
        <taxon>Actinomycetota</taxon>
        <taxon>Actinomycetes</taxon>
        <taxon>Streptosporangiales</taxon>
        <taxon>Streptosporangiaceae</taxon>
        <taxon>Nonomuraea</taxon>
    </lineage>
</organism>
<dbReference type="SUPFAM" id="SSF53850">
    <property type="entry name" value="Periplasmic binding protein-like II"/>
    <property type="match status" value="1"/>
</dbReference>
<proteinExistence type="inferred from homology"/>
<gene>
    <name evidence="6" type="ORF">HNR40_005201</name>
</gene>
<comment type="subcellular location">
    <subcellularLocation>
        <location evidence="1">Periplasm</location>
    </subcellularLocation>
</comment>
<comment type="similarity">
    <text evidence="2">Belongs to the bacterial solute-binding protein SsuA/TauA family.</text>
</comment>
<name>A0A7W8A6Q2_9ACTN</name>
<dbReference type="EMBL" id="JACHIN010000007">
    <property type="protein sequence ID" value="MBB5079715.1"/>
    <property type="molecule type" value="Genomic_DNA"/>
</dbReference>
<dbReference type="Gene3D" id="3.40.190.10">
    <property type="entry name" value="Periplasmic binding protein-like II"/>
    <property type="match status" value="2"/>
</dbReference>
<dbReference type="Proteomes" id="UP000568380">
    <property type="component" value="Unassembled WGS sequence"/>
</dbReference>
<evidence type="ECO:0000313" key="6">
    <source>
        <dbReference type="EMBL" id="MBB5079715.1"/>
    </source>
</evidence>
<evidence type="ECO:0000256" key="4">
    <source>
        <dbReference type="SAM" id="SignalP"/>
    </source>
</evidence>
<dbReference type="PANTHER" id="PTHR30024">
    <property type="entry name" value="ALIPHATIC SULFONATES-BINDING PROTEIN-RELATED"/>
    <property type="match status" value="1"/>
</dbReference>
<dbReference type="AlphaFoldDB" id="A0A7W8A6Q2"/>
<dbReference type="InterPro" id="IPR015168">
    <property type="entry name" value="SsuA/THI5"/>
</dbReference>
<feature type="chain" id="PRO_5039107483" evidence="4">
    <location>
        <begin position="20"/>
        <end position="325"/>
    </location>
</feature>
<dbReference type="PANTHER" id="PTHR30024:SF47">
    <property type="entry name" value="TAURINE-BINDING PERIPLASMIC PROTEIN"/>
    <property type="match status" value="1"/>
</dbReference>
<comment type="caution">
    <text evidence="6">The sequence shown here is derived from an EMBL/GenBank/DDBJ whole genome shotgun (WGS) entry which is preliminary data.</text>
</comment>
<feature type="domain" description="SsuA/THI5-like" evidence="5">
    <location>
        <begin position="52"/>
        <end position="257"/>
    </location>
</feature>
<dbReference type="GO" id="GO:0042597">
    <property type="term" value="C:periplasmic space"/>
    <property type="evidence" value="ECO:0007669"/>
    <property type="project" value="UniProtKB-SubCell"/>
</dbReference>
<dbReference type="RefSeq" id="WP_246509481.1">
    <property type="nucleotide sequence ID" value="NZ_JACHIN010000007.1"/>
</dbReference>
<evidence type="ECO:0000256" key="3">
    <source>
        <dbReference type="ARBA" id="ARBA00022729"/>
    </source>
</evidence>
<feature type="signal peptide" evidence="4">
    <location>
        <begin position="1"/>
        <end position="19"/>
    </location>
</feature>
<keyword evidence="7" id="KW-1185">Reference proteome</keyword>
<evidence type="ECO:0000256" key="2">
    <source>
        <dbReference type="ARBA" id="ARBA00010742"/>
    </source>
</evidence>
<sequence>MKFSRVSLLAGLVAALALAGCGSGTGGAEPGKTATGQESSVVKAMALPFLDQAGLHVGLDKGVFATEGVELSAQFFTDSKAGSVAFNSGEVDLGFANYVSLLQIIDNGAKLKIISEGSVGKPGVQAVMVPESSPIKTVKDLEGKKVAVAVLKNVQPLMLNAVLRDAGADPAKVEYVQVPVPNTVAAVEAGQVDAAAFTEPFTSLAAGKGFRLVTDLASGTTQNWPTAGYFVKQEWIDARPKTAAALATALGKAQSLAADRVSVEKVLQLPTYTKMDATTAAAIKLVDFPTAPDAARLQRVIDQMRVEGLLKGNFKATDLIYTPGG</sequence>
<evidence type="ECO:0000259" key="5">
    <source>
        <dbReference type="Pfam" id="PF09084"/>
    </source>
</evidence>
<dbReference type="PROSITE" id="PS51257">
    <property type="entry name" value="PROKAR_LIPOPROTEIN"/>
    <property type="match status" value="1"/>
</dbReference>
<dbReference type="Pfam" id="PF09084">
    <property type="entry name" value="NMT1"/>
    <property type="match status" value="1"/>
</dbReference>
<accession>A0A7W8A6Q2</accession>
<protein>
    <submittedName>
        <fullName evidence="6">NitT/TauT family transport system substrate-binding protein</fullName>
    </submittedName>
</protein>
<reference evidence="6 7" key="1">
    <citation type="submission" date="2020-08" db="EMBL/GenBank/DDBJ databases">
        <title>Genomic Encyclopedia of Type Strains, Phase IV (KMG-IV): sequencing the most valuable type-strain genomes for metagenomic binning, comparative biology and taxonomic classification.</title>
        <authorList>
            <person name="Goeker M."/>
        </authorList>
    </citation>
    <scope>NUCLEOTIDE SEQUENCE [LARGE SCALE GENOMIC DNA]</scope>
    <source>
        <strain evidence="6 7">DSM 45385</strain>
    </source>
</reference>
<evidence type="ECO:0000256" key="1">
    <source>
        <dbReference type="ARBA" id="ARBA00004418"/>
    </source>
</evidence>